<reference evidence="2 3" key="1">
    <citation type="submission" date="2018-08" db="EMBL/GenBank/DDBJ databases">
        <title>Flavobacterium tibetense sp. nov., isolated from a wetland YonghuCo on Tibetan Plateau.</title>
        <authorList>
            <person name="Phurbu D."/>
            <person name="Lu H."/>
            <person name="Xing P."/>
        </authorList>
    </citation>
    <scope>NUCLEOTIDE SEQUENCE [LARGE SCALE GENOMIC DNA]</scope>
    <source>
        <strain evidence="2 3">DJC</strain>
    </source>
</reference>
<proteinExistence type="predicted"/>
<accession>A0A411Z4E9</accession>
<name>A0A411Z4E9_9RHOB</name>
<feature type="region of interest" description="Disordered" evidence="1">
    <location>
        <begin position="1"/>
        <end position="30"/>
    </location>
</feature>
<sequence>MAGAGATGSAGAGAAGSTGAGSAGAGATGSAGAGAIGSLGAVPSGTGLTGPPSGAVAGASMVTLLPVVGWFAGVPLPDMSQATIPTAMTAPPSRYTNQLVDLVS</sequence>
<keyword evidence="3" id="KW-1185">Reference proteome</keyword>
<evidence type="ECO:0000256" key="1">
    <source>
        <dbReference type="SAM" id="MobiDB-lite"/>
    </source>
</evidence>
<dbReference type="Proteomes" id="UP000284547">
    <property type="component" value="Unassembled WGS sequence"/>
</dbReference>
<protein>
    <submittedName>
        <fullName evidence="2">Uncharacterized protein</fullName>
    </submittedName>
</protein>
<evidence type="ECO:0000313" key="3">
    <source>
        <dbReference type="Proteomes" id="UP000284547"/>
    </source>
</evidence>
<evidence type="ECO:0000313" key="2">
    <source>
        <dbReference type="EMBL" id="RGP37920.1"/>
    </source>
</evidence>
<comment type="caution">
    <text evidence="2">The sequence shown here is derived from an EMBL/GenBank/DDBJ whole genome shotgun (WGS) entry which is preliminary data.</text>
</comment>
<gene>
    <name evidence="2" type="ORF">D1012_08525</name>
</gene>
<dbReference type="AlphaFoldDB" id="A0A411Z4E9"/>
<dbReference type="EMBL" id="QWEY01000003">
    <property type="protein sequence ID" value="RGP37920.1"/>
    <property type="molecule type" value="Genomic_DNA"/>
</dbReference>
<organism evidence="2 3">
    <name type="scientific">Pseudotabrizicola alkalilacus</name>
    <dbReference type="NCBI Taxonomy" id="2305252"/>
    <lineage>
        <taxon>Bacteria</taxon>
        <taxon>Pseudomonadati</taxon>
        <taxon>Pseudomonadota</taxon>
        <taxon>Alphaproteobacteria</taxon>
        <taxon>Rhodobacterales</taxon>
        <taxon>Paracoccaceae</taxon>
        <taxon>Pseudotabrizicola</taxon>
    </lineage>
</organism>